<evidence type="ECO:0000256" key="5">
    <source>
        <dbReference type="ARBA" id="ARBA00022448"/>
    </source>
</evidence>
<evidence type="ECO:0000256" key="10">
    <source>
        <dbReference type="ARBA" id="ARBA00022989"/>
    </source>
</evidence>
<name>A0ABQ7G659_DUNSA</name>
<keyword evidence="10 15" id="KW-1133">Transmembrane helix</keyword>
<keyword evidence="17" id="KW-1185">Reference proteome</keyword>
<evidence type="ECO:0000256" key="14">
    <source>
        <dbReference type="RuleBase" id="RU003779"/>
    </source>
</evidence>
<evidence type="ECO:0000256" key="6">
    <source>
        <dbReference type="ARBA" id="ARBA00022660"/>
    </source>
</evidence>
<evidence type="ECO:0000256" key="1">
    <source>
        <dbReference type="ARBA" id="ARBA00001192"/>
    </source>
</evidence>
<dbReference type="InterPro" id="IPR038659">
    <property type="entry name" value="AOX_sf"/>
</dbReference>
<comment type="subunit">
    <text evidence="4">Homodimer; disulfide-linked.</text>
</comment>
<dbReference type="Pfam" id="PF01786">
    <property type="entry name" value="AOX"/>
    <property type="match status" value="1"/>
</dbReference>
<dbReference type="PIRSF" id="PIRSF005229">
    <property type="entry name" value="AOX"/>
    <property type="match status" value="1"/>
</dbReference>
<comment type="cofactor">
    <cofactor evidence="14">
        <name>Fe cation</name>
        <dbReference type="ChEBI" id="CHEBI:24875"/>
    </cofactor>
    <text evidence="14">Binds 2 iron ions per subunit.</text>
</comment>
<evidence type="ECO:0000256" key="9">
    <source>
        <dbReference type="ARBA" id="ARBA00022982"/>
    </source>
</evidence>
<dbReference type="InterPro" id="IPR002680">
    <property type="entry name" value="AOX"/>
</dbReference>
<evidence type="ECO:0000256" key="3">
    <source>
        <dbReference type="ARBA" id="ARBA00008388"/>
    </source>
</evidence>
<gene>
    <name evidence="16" type="ORF">DUNSADRAFT_15068</name>
</gene>
<evidence type="ECO:0000256" key="13">
    <source>
        <dbReference type="ARBA" id="ARBA00023136"/>
    </source>
</evidence>
<keyword evidence="6 14" id="KW-0679">Respiratory chain</keyword>
<evidence type="ECO:0000256" key="12">
    <source>
        <dbReference type="ARBA" id="ARBA00023004"/>
    </source>
</evidence>
<feature type="non-terminal residue" evidence="16">
    <location>
        <position position="1"/>
    </location>
</feature>
<feature type="transmembrane region" description="Helical" evidence="15">
    <location>
        <begin position="169"/>
        <end position="193"/>
    </location>
</feature>
<comment type="similarity">
    <text evidence="3 14">Belongs to the alternative oxidase family.</text>
</comment>
<dbReference type="CDD" id="cd01053">
    <property type="entry name" value="AOX"/>
    <property type="match status" value="1"/>
</dbReference>
<dbReference type="EC" id="1.10.3.11" evidence="14"/>
<dbReference type="EMBL" id="MU070082">
    <property type="protein sequence ID" value="KAF5830068.1"/>
    <property type="molecule type" value="Genomic_DNA"/>
</dbReference>
<keyword evidence="5" id="KW-0813">Transport</keyword>
<evidence type="ECO:0000256" key="2">
    <source>
        <dbReference type="ARBA" id="ARBA00004370"/>
    </source>
</evidence>
<proteinExistence type="inferred from homology"/>
<evidence type="ECO:0000313" key="16">
    <source>
        <dbReference type="EMBL" id="KAF5830068.1"/>
    </source>
</evidence>
<protein>
    <recommendedName>
        <fullName evidence="14">Ubiquinol oxidase</fullName>
        <ecNumber evidence="14">1.10.3.11</ecNumber>
    </recommendedName>
</protein>
<dbReference type="PANTHER" id="PTHR31803:SF3">
    <property type="entry name" value="ALTERNATIVE OXIDASE"/>
    <property type="match status" value="1"/>
</dbReference>
<dbReference type="Gene3D" id="1.20.1260.140">
    <property type="entry name" value="Alternative oxidase"/>
    <property type="match status" value="1"/>
</dbReference>
<comment type="catalytic activity">
    <reaction evidence="1 14">
        <text>2 a ubiquinol + O2 = 2 a ubiquinone + 2 H2O</text>
        <dbReference type="Rhea" id="RHEA:30255"/>
        <dbReference type="Rhea" id="RHEA-COMP:9565"/>
        <dbReference type="Rhea" id="RHEA-COMP:9566"/>
        <dbReference type="ChEBI" id="CHEBI:15377"/>
        <dbReference type="ChEBI" id="CHEBI:15379"/>
        <dbReference type="ChEBI" id="CHEBI:16389"/>
        <dbReference type="ChEBI" id="CHEBI:17976"/>
        <dbReference type="EC" id="1.10.3.11"/>
    </reaction>
</comment>
<keyword evidence="9 14" id="KW-0249">Electron transport</keyword>
<reference evidence="16" key="1">
    <citation type="submission" date="2017-08" db="EMBL/GenBank/DDBJ databases">
        <authorList>
            <person name="Polle J.E."/>
            <person name="Barry K."/>
            <person name="Cushman J."/>
            <person name="Schmutz J."/>
            <person name="Tran D."/>
            <person name="Hathwaick L.T."/>
            <person name="Yim W.C."/>
            <person name="Jenkins J."/>
            <person name="Mckie-Krisberg Z.M."/>
            <person name="Prochnik S."/>
            <person name="Lindquist E."/>
            <person name="Dockter R.B."/>
            <person name="Adam C."/>
            <person name="Molina H."/>
            <person name="Bunkerborg J."/>
            <person name="Jin E."/>
            <person name="Buchheim M."/>
            <person name="Magnuson J."/>
        </authorList>
    </citation>
    <scope>NUCLEOTIDE SEQUENCE</scope>
    <source>
        <strain evidence="16">CCAP 19/18</strain>
    </source>
</reference>
<keyword evidence="7 14" id="KW-0812">Transmembrane</keyword>
<organism evidence="16 17">
    <name type="scientific">Dunaliella salina</name>
    <name type="common">Green alga</name>
    <name type="synonym">Protococcus salinus</name>
    <dbReference type="NCBI Taxonomy" id="3046"/>
    <lineage>
        <taxon>Eukaryota</taxon>
        <taxon>Viridiplantae</taxon>
        <taxon>Chlorophyta</taxon>
        <taxon>core chlorophytes</taxon>
        <taxon>Chlorophyceae</taxon>
        <taxon>CS clade</taxon>
        <taxon>Chlamydomonadales</taxon>
        <taxon>Dunaliellaceae</taxon>
        <taxon>Dunaliella</taxon>
    </lineage>
</organism>
<keyword evidence="8 14" id="KW-0479">Metal-binding</keyword>
<keyword evidence="13 14" id="KW-0472">Membrane</keyword>
<evidence type="ECO:0000256" key="7">
    <source>
        <dbReference type="ARBA" id="ARBA00022692"/>
    </source>
</evidence>
<dbReference type="Proteomes" id="UP000815325">
    <property type="component" value="Unassembled WGS sequence"/>
</dbReference>
<evidence type="ECO:0000256" key="15">
    <source>
        <dbReference type="SAM" id="Phobius"/>
    </source>
</evidence>
<keyword evidence="12 14" id="KW-0408">Iron</keyword>
<sequence length="286" mass="32671">VPEARPDDHEGKRVFGVSQEQKTFDSGYVAPHPGIARDVLATAPPEVKESYMEHHIWYDKAYLESVHPVHLPPKNLADRVGLAAVRFMRSCFDRATGYGPNMTEAKWLQRTIFLETVAGVPGMVAGMLRHLRSLRAFRTDKGWIHCLLEEAENERMHLLTFLQMRQPGALFRFFVIGAQGVFFNLYFIVYLLWPKVCHSFVGYLEEEAVRTYTHLISDIDNNKVWKNKPAPKIAKEYWCLPEDATMRDLILAVRADEACHSHVNHTLKTLAPDDPNPFVMGKSQAP</sequence>
<evidence type="ECO:0000256" key="11">
    <source>
        <dbReference type="ARBA" id="ARBA00023002"/>
    </source>
</evidence>
<accession>A0ABQ7G659</accession>
<dbReference type="PANTHER" id="PTHR31803">
    <property type="entry name" value="ALTERNATIVE OXIDASE"/>
    <property type="match status" value="1"/>
</dbReference>
<evidence type="ECO:0000313" key="17">
    <source>
        <dbReference type="Proteomes" id="UP000815325"/>
    </source>
</evidence>
<evidence type="ECO:0000256" key="8">
    <source>
        <dbReference type="ARBA" id="ARBA00022723"/>
    </source>
</evidence>
<comment type="subcellular location">
    <subcellularLocation>
        <location evidence="2">Membrane</location>
    </subcellularLocation>
</comment>
<keyword evidence="11 14" id="KW-0560">Oxidoreductase</keyword>
<evidence type="ECO:0000256" key="4">
    <source>
        <dbReference type="ARBA" id="ARBA00011748"/>
    </source>
</evidence>
<comment type="caution">
    <text evidence="16">The sequence shown here is derived from an EMBL/GenBank/DDBJ whole genome shotgun (WGS) entry which is preliminary data.</text>
</comment>